<protein>
    <submittedName>
        <fullName evidence="1">Uncharacterized protein</fullName>
    </submittedName>
</protein>
<reference evidence="1 2" key="1">
    <citation type="submission" date="2021-06" db="EMBL/GenBank/DDBJ databases">
        <title>Caerostris extrusa draft genome.</title>
        <authorList>
            <person name="Kono N."/>
            <person name="Arakawa K."/>
        </authorList>
    </citation>
    <scope>NUCLEOTIDE SEQUENCE [LARGE SCALE GENOMIC DNA]</scope>
</reference>
<dbReference type="EMBL" id="BPLR01004531">
    <property type="protein sequence ID" value="GIX95547.1"/>
    <property type="molecule type" value="Genomic_DNA"/>
</dbReference>
<name>A0AAV4PK44_CAEEX</name>
<proteinExistence type="predicted"/>
<comment type="caution">
    <text evidence="1">The sequence shown here is derived from an EMBL/GenBank/DDBJ whole genome shotgun (WGS) entry which is preliminary data.</text>
</comment>
<gene>
    <name evidence="1" type="ORF">CEXT_633571</name>
</gene>
<evidence type="ECO:0000313" key="2">
    <source>
        <dbReference type="Proteomes" id="UP001054945"/>
    </source>
</evidence>
<dbReference type="AlphaFoldDB" id="A0AAV4PK44"/>
<dbReference type="Proteomes" id="UP001054945">
    <property type="component" value="Unassembled WGS sequence"/>
</dbReference>
<evidence type="ECO:0000313" key="1">
    <source>
        <dbReference type="EMBL" id="GIX95547.1"/>
    </source>
</evidence>
<keyword evidence="2" id="KW-1185">Reference proteome</keyword>
<sequence>MRRPIRHNGLCDQPIQAAATLSAVRIMRRIKEYYFIMSRNDSSYAVCVSGRRSNTWWTDAVPTAASCQPAAFAIRWLHIFRLVAKGFQRIP</sequence>
<organism evidence="1 2">
    <name type="scientific">Caerostris extrusa</name>
    <name type="common">Bark spider</name>
    <name type="synonym">Caerostris bankana</name>
    <dbReference type="NCBI Taxonomy" id="172846"/>
    <lineage>
        <taxon>Eukaryota</taxon>
        <taxon>Metazoa</taxon>
        <taxon>Ecdysozoa</taxon>
        <taxon>Arthropoda</taxon>
        <taxon>Chelicerata</taxon>
        <taxon>Arachnida</taxon>
        <taxon>Araneae</taxon>
        <taxon>Araneomorphae</taxon>
        <taxon>Entelegynae</taxon>
        <taxon>Araneoidea</taxon>
        <taxon>Araneidae</taxon>
        <taxon>Caerostris</taxon>
    </lineage>
</organism>
<accession>A0AAV4PK44</accession>